<sequence>MGSLISSSTTNFQTSDQRAKLMTGNQGYGIHPTPMNLQRISSLELWHHSTSSSSKMDLECHEGSTLQSSSQQYWIGNSKDDDDDDGSVIPSSKRRITIPEYDLDG</sequence>
<feature type="region of interest" description="Disordered" evidence="1">
    <location>
        <begin position="1"/>
        <end position="32"/>
    </location>
</feature>
<accession>A0ABP0WMY7</accession>
<name>A0ABP0WMY7_9BRYO</name>
<feature type="compositionally biased region" description="Polar residues" evidence="1">
    <location>
        <begin position="1"/>
        <end position="16"/>
    </location>
</feature>
<evidence type="ECO:0000313" key="3">
    <source>
        <dbReference type="Proteomes" id="UP001497444"/>
    </source>
</evidence>
<evidence type="ECO:0000256" key="1">
    <source>
        <dbReference type="SAM" id="MobiDB-lite"/>
    </source>
</evidence>
<reference evidence="2" key="1">
    <citation type="submission" date="2024-02" db="EMBL/GenBank/DDBJ databases">
        <authorList>
            <consortium name="ELIXIR-Norway"/>
            <consortium name="Elixir Norway"/>
        </authorList>
    </citation>
    <scope>NUCLEOTIDE SEQUENCE</scope>
</reference>
<evidence type="ECO:0000313" key="2">
    <source>
        <dbReference type="EMBL" id="CAK9266925.1"/>
    </source>
</evidence>
<gene>
    <name evidence="2" type="ORF">CSSPJE1EN1_LOCUS12403</name>
</gene>
<proteinExistence type="predicted"/>
<feature type="region of interest" description="Disordered" evidence="1">
    <location>
        <begin position="54"/>
        <end position="105"/>
    </location>
</feature>
<organism evidence="2 3">
    <name type="scientific">Sphagnum jensenii</name>
    <dbReference type="NCBI Taxonomy" id="128206"/>
    <lineage>
        <taxon>Eukaryota</taxon>
        <taxon>Viridiplantae</taxon>
        <taxon>Streptophyta</taxon>
        <taxon>Embryophyta</taxon>
        <taxon>Bryophyta</taxon>
        <taxon>Sphagnophytina</taxon>
        <taxon>Sphagnopsida</taxon>
        <taxon>Sphagnales</taxon>
        <taxon>Sphagnaceae</taxon>
        <taxon>Sphagnum</taxon>
    </lineage>
</organism>
<dbReference type="Proteomes" id="UP001497444">
    <property type="component" value="Chromosome 19"/>
</dbReference>
<keyword evidence="3" id="KW-1185">Reference proteome</keyword>
<feature type="compositionally biased region" description="Polar residues" evidence="1">
    <location>
        <begin position="64"/>
        <end position="75"/>
    </location>
</feature>
<dbReference type="EMBL" id="OZ020114">
    <property type="protein sequence ID" value="CAK9266925.1"/>
    <property type="molecule type" value="Genomic_DNA"/>
</dbReference>
<protein>
    <submittedName>
        <fullName evidence="2">Uncharacterized protein</fullName>
    </submittedName>
</protein>